<gene>
    <name evidence="1" type="ORF">B0H17DRAFT_1141000</name>
</gene>
<accession>A0AAD7G762</accession>
<evidence type="ECO:0000313" key="1">
    <source>
        <dbReference type="EMBL" id="KAJ7673407.1"/>
    </source>
</evidence>
<sequence>MSRGRKVMGITRAPVHLPHQTQVVHARINTVYPNVWLCREVAASFCESMSGAIGPLETPDIRPVLTRSVNLKRWGAERRTLTLVYAARKYTRSQPRGDRDSNFGYEVGGRGVPAKAEKNFLLYVLHDLINMLGEFRHHRMSGRRWYKTLHGQKSAKTSSDLGLKAPGRAN</sequence>
<protein>
    <submittedName>
        <fullName evidence="1">Uncharacterized protein</fullName>
    </submittedName>
</protein>
<dbReference type="Proteomes" id="UP001221757">
    <property type="component" value="Unassembled WGS sequence"/>
</dbReference>
<name>A0AAD7G762_MYCRO</name>
<keyword evidence="2" id="KW-1185">Reference proteome</keyword>
<dbReference type="EMBL" id="JARKIE010000163">
    <property type="protein sequence ID" value="KAJ7673407.1"/>
    <property type="molecule type" value="Genomic_DNA"/>
</dbReference>
<evidence type="ECO:0000313" key="2">
    <source>
        <dbReference type="Proteomes" id="UP001221757"/>
    </source>
</evidence>
<dbReference type="AlphaFoldDB" id="A0AAD7G762"/>
<organism evidence="1 2">
    <name type="scientific">Mycena rosella</name>
    <name type="common">Pink bonnet</name>
    <name type="synonym">Agaricus rosellus</name>
    <dbReference type="NCBI Taxonomy" id="1033263"/>
    <lineage>
        <taxon>Eukaryota</taxon>
        <taxon>Fungi</taxon>
        <taxon>Dikarya</taxon>
        <taxon>Basidiomycota</taxon>
        <taxon>Agaricomycotina</taxon>
        <taxon>Agaricomycetes</taxon>
        <taxon>Agaricomycetidae</taxon>
        <taxon>Agaricales</taxon>
        <taxon>Marasmiineae</taxon>
        <taxon>Mycenaceae</taxon>
        <taxon>Mycena</taxon>
    </lineage>
</organism>
<reference evidence="1" key="1">
    <citation type="submission" date="2023-03" db="EMBL/GenBank/DDBJ databases">
        <title>Massive genome expansion in bonnet fungi (Mycena s.s.) driven by repeated elements and novel gene families across ecological guilds.</title>
        <authorList>
            <consortium name="Lawrence Berkeley National Laboratory"/>
            <person name="Harder C.B."/>
            <person name="Miyauchi S."/>
            <person name="Viragh M."/>
            <person name="Kuo A."/>
            <person name="Thoen E."/>
            <person name="Andreopoulos B."/>
            <person name="Lu D."/>
            <person name="Skrede I."/>
            <person name="Drula E."/>
            <person name="Henrissat B."/>
            <person name="Morin E."/>
            <person name="Kohler A."/>
            <person name="Barry K."/>
            <person name="LaButti K."/>
            <person name="Morin E."/>
            <person name="Salamov A."/>
            <person name="Lipzen A."/>
            <person name="Mereny Z."/>
            <person name="Hegedus B."/>
            <person name="Baldrian P."/>
            <person name="Stursova M."/>
            <person name="Weitz H."/>
            <person name="Taylor A."/>
            <person name="Grigoriev I.V."/>
            <person name="Nagy L.G."/>
            <person name="Martin F."/>
            <person name="Kauserud H."/>
        </authorList>
    </citation>
    <scope>NUCLEOTIDE SEQUENCE</scope>
    <source>
        <strain evidence="1">CBHHK067</strain>
    </source>
</reference>
<proteinExistence type="predicted"/>
<comment type="caution">
    <text evidence="1">The sequence shown here is derived from an EMBL/GenBank/DDBJ whole genome shotgun (WGS) entry which is preliminary data.</text>
</comment>